<feature type="transmembrane region" description="Helical" evidence="9">
    <location>
        <begin position="153"/>
        <end position="172"/>
    </location>
</feature>
<evidence type="ECO:0000256" key="8">
    <source>
        <dbReference type="ARBA" id="ARBA00023136"/>
    </source>
</evidence>
<evidence type="ECO:0000313" key="12">
    <source>
        <dbReference type="EMBL" id="GLX83834.1"/>
    </source>
</evidence>
<evidence type="ECO:0000256" key="5">
    <source>
        <dbReference type="ARBA" id="ARBA00022692"/>
    </source>
</evidence>
<dbReference type="Proteomes" id="UP001157134">
    <property type="component" value="Unassembled WGS sequence"/>
</dbReference>
<dbReference type="PANTHER" id="PTHR43731">
    <property type="entry name" value="RHOMBOID PROTEASE"/>
    <property type="match status" value="1"/>
</dbReference>
<keyword evidence="7 9" id="KW-1133">Transmembrane helix</keyword>
<dbReference type="InterPro" id="IPR023662">
    <property type="entry name" value="Rhomboid_protease_GlpG"/>
</dbReference>
<keyword evidence="13" id="KW-1185">Reference proteome</keyword>
<feature type="transmembrane region" description="Helical" evidence="9">
    <location>
        <begin position="104"/>
        <end position="125"/>
    </location>
</feature>
<keyword evidence="6" id="KW-0378">Hydrolase</keyword>
<dbReference type="NCBIfam" id="TIGR04239">
    <property type="entry name" value="rhombo_GlpG"/>
    <property type="match status" value="1"/>
</dbReference>
<accession>A0ABQ6H784</accession>
<comment type="caution">
    <text evidence="12">The sequence shown here is derived from an EMBL/GenBank/DDBJ whole genome shotgun (WGS) entry which is preliminary data.</text>
</comment>
<dbReference type="InterPro" id="IPR022764">
    <property type="entry name" value="Peptidase_S54_rhomboid_dom"/>
</dbReference>
<feature type="transmembrane region" description="Helical" evidence="9">
    <location>
        <begin position="184"/>
        <end position="202"/>
    </location>
</feature>
<dbReference type="Gene3D" id="1.20.1540.10">
    <property type="entry name" value="Rhomboid-like"/>
    <property type="match status" value="1"/>
</dbReference>
<proteinExistence type="inferred from homology"/>
<evidence type="ECO:0000256" key="6">
    <source>
        <dbReference type="ARBA" id="ARBA00022801"/>
    </source>
</evidence>
<evidence type="ECO:0000256" key="4">
    <source>
        <dbReference type="ARBA" id="ARBA00022519"/>
    </source>
</evidence>
<evidence type="ECO:0000256" key="2">
    <source>
        <dbReference type="ARBA" id="ARBA00009045"/>
    </source>
</evidence>
<dbReference type="GO" id="GO:0008233">
    <property type="term" value="F:peptidase activity"/>
    <property type="evidence" value="ECO:0007669"/>
    <property type="project" value="UniProtKB-KW"/>
</dbReference>
<evidence type="ECO:0000259" key="11">
    <source>
        <dbReference type="Pfam" id="PF12122"/>
    </source>
</evidence>
<dbReference type="InterPro" id="IPR050925">
    <property type="entry name" value="Rhomboid_protease_S54"/>
</dbReference>
<feature type="transmembrane region" description="Helical" evidence="9">
    <location>
        <begin position="240"/>
        <end position="258"/>
    </location>
</feature>
<dbReference type="InterPro" id="IPR035952">
    <property type="entry name" value="Rhomboid-like_sf"/>
</dbReference>
<feature type="transmembrane region" description="Helical" evidence="9">
    <location>
        <begin position="264"/>
        <end position="281"/>
    </location>
</feature>
<evidence type="ECO:0000256" key="9">
    <source>
        <dbReference type="SAM" id="Phobius"/>
    </source>
</evidence>
<keyword evidence="5 9" id="KW-0812">Transmembrane</keyword>
<dbReference type="InterPro" id="IPR038236">
    <property type="entry name" value="GlpG_N_sf"/>
</dbReference>
<keyword evidence="4" id="KW-0997">Cell inner membrane</keyword>
<gene>
    <name evidence="12" type="primary">glpG</name>
    <name evidence="12" type="ORF">tloyanaT_00860</name>
</gene>
<organism evidence="12 13">
    <name type="scientific">Thalassotalea loyana</name>
    <dbReference type="NCBI Taxonomy" id="280483"/>
    <lineage>
        <taxon>Bacteria</taxon>
        <taxon>Pseudomonadati</taxon>
        <taxon>Pseudomonadota</taxon>
        <taxon>Gammaproteobacteria</taxon>
        <taxon>Alteromonadales</taxon>
        <taxon>Colwelliaceae</taxon>
        <taxon>Thalassotalea</taxon>
    </lineage>
</organism>
<dbReference type="GO" id="GO:0006508">
    <property type="term" value="P:proteolysis"/>
    <property type="evidence" value="ECO:0007669"/>
    <property type="project" value="UniProtKB-KW"/>
</dbReference>
<evidence type="ECO:0000256" key="3">
    <source>
        <dbReference type="ARBA" id="ARBA00022475"/>
    </source>
</evidence>
<feature type="domain" description="Peptidase S54 rhomboid" evidence="10">
    <location>
        <begin position="145"/>
        <end position="279"/>
    </location>
</feature>
<dbReference type="Gene3D" id="3.30.70.2350">
    <property type="match status" value="1"/>
</dbReference>
<keyword evidence="12" id="KW-0645">Protease</keyword>
<keyword evidence="3" id="KW-1003">Cell membrane</keyword>
<dbReference type="PANTHER" id="PTHR43731:SF14">
    <property type="entry name" value="PRESENILIN-ASSOCIATED RHOMBOID-LIKE PROTEIN, MITOCHONDRIAL"/>
    <property type="match status" value="1"/>
</dbReference>
<evidence type="ECO:0000256" key="1">
    <source>
        <dbReference type="ARBA" id="ARBA00004141"/>
    </source>
</evidence>
<evidence type="ECO:0000313" key="13">
    <source>
        <dbReference type="Proteomes" id="UP001157134"/>
    </source>
</evidence>
<reference evidence="12 13" key="1">
    <citation type="submission" date="2023-03" db="EMBL/GenBank/DDBJ databases">
        <title>Thalassotalea loyana LMG 22536T draft genome sequence.</title>
        <authorList>
            <person name="Sawabe T."/>
        </authorList>
    </citation>
    <scope>NUCLEOTIDE SEQUENCE [LARGE SCALE GENOMIC DNA]</scope>
    <source>
        <strain evidence="12 13">LMG 22536</strain>
    </source>
</reference>
<comment type="similarity">
    <text evidence="2">Belongs to the peptidase S54 family.</text>
</comment>
<dbReference type="RefSeq" id="WP_284295366.1">
    <property type="nucleotide sequence ID" value="NZ_BSSV01000001.1"/>
</dbReference>
<dbReference type="Pfam" id="PF12122">
    <property type="entry name" value="Rhomboid_N"/>
    <property type="match status" value="1"/>
</dbReference>
<dbReference type="EMBL" id="BSSV01000001">
    <property type="protein sequence ID" value="GLX83834.1"/>
    <property type="molecule type" value="Genomic_DNA"/>
</dbReference>
<dbReference type="SUPFAM" id="SSF144091">
    <property type="entry name" value="Rhomboid-like"/>
    <property type="match status" value="1"/>
</dbReference>
<evidence type="ECO:0000256" key="7">
    <source>
        <dbReference type="ARBA" id="ARBA00022989"/>
    </source>
</evidence>
<comment type="subcellular location">
    <subcellularLocation>
        <location evidence="1">Membrane</location>
        <topology evidence="1">Multi-pass membrane protein</topology>
    </subcellularLocation>
</comment>
<protein>
    <submittedName>
        <fullName evidence="12">Rhomboid family intramembrane serine protease GlpG</fullName>
    </submittedName>
</protein>
<dbReference type="Pfam" id="PF01694">
    <property type="entry name" value="Rhomboid"/>
    <property type="match status" value="1"/>
</dbReference>
<sequence length="287" mass="32337">MLEQNLVPLVEVYQQNIALIFSDFLKSQNMASDVKQTDKGYVILCEETSVEHAKALFEEFVQNPQHKRYQNAAWSQGQVTELDNSQDNLFVTFKQNFLAHAGPVTLVIFIACWLIYGSSVLGFAMDMFNSLKFYTSFSIEQVMSQPHRLLTPALFHFSLVHIAFNTMWWWQLGGAIEKEQGVKQLLVVFFVSALVSNVSQYLVSGPNFGGLSGVVYAVVGYVWFMGYLMPNKGLYLSKPVIGMLLIWLVLGFVDLLPVNVANTAHLTGLISGCALALLYSFRHKKRQ</sequence>
<feature type="domain" description="Peptidase S54 GlpG peptidase N-terminal" evidence="11">
    <location>
        <begin position="15"/>
        <end position="80"/>
    </location>
</feature>
<dbReference type="InterPro" id="IPR022732">
    <property type="entry name" value="Peptidase_S54_GlpG_N"/>
</dbReference>
<evidence type="ECO:0000259" key="10">
    <source>
        <dbReference type="Pfam" id="PF01694"/>
    </source>
</evidence>
<feature type="transmembrane region" description="Helical" evidence="9">
    <location>
        <begin position="208"/>
        <end position="228"/>
    </location>
</feature>
<name>A0ABQ6H784_9GAMM</name>
<keyword evidence="8 9" id="KW-0472">Membrane</keyword>